<evidence type="ECO:0000313" key="2">
    <source>
        <dbReference type="Proteomes" id="UP001257948"/>
    </source>
</evidence>
<comment type="caution">
    <text evidence="1">The sequence shown here is derived from an EMBL/GenBank/DDBJ whole genome shotgun (WGS) entry which is preliminary data.</text>
</comment>
<reference evidence="2" key="1">
    <citation type="submission" date="2023-07" db="EMBL/GenBank/DDBJ databases">
        <title>Draft genome sequence of the endophytic actinobacterium Streptomyces justiciae WPN32, a potential antibiotic producer.</title>
        <authorList>
            <person name="Yasawong M."/>
            <person name="Pana W."/>
            <person name="Ganta P."/>
            <person name="Santapan N."/>
            <person name="Songngamsuk T."/>
            <person name="Phatcharaharikarn M."/>
            <person name="Kerdtoob S."/>
            <person name="Nantapong N."/>
        </authorList>
    </citation>
    <scope>NUCLEOTIDE SEQUENCE [LARGE SCALE GENOMIC DNA]</scope>
    <source>
        <strain evidence="2">WPN32</strain>
    </source>
</reference>
<dbReference type="RefSeq" id="WP_314200543.1">
    <property type="nucleotide sequence ID" value="NZ_JAVTLL010000007.1"/>
</dbReference>
<evidence type="ECO:0000313" key="1">
    <source>
        <dbReference type="EMBL" id="MDT7841514.1"/>
    </source>
</evidence>
<gene>
    <name evidence="1" type="ORF">RQC66_12285</name>
</gene>
<name>A0ABU3LQL1_9ACTN</name>
<dbReference type="EMBL" id="JAVTLL010000007">
    <property type="protein sequence ID" value="MDT7841514.1"/>
    <property type="molecule type" value="Genomic_DNA"/>
</dbReference>
<proteinExistence type="predicted"/>
<keyword evidence="2" id="KW-1185">Reference proteome</keyword>
<accession>A0ABU3LQL1</accession>
<dbReference type="Proteomes" id="UP001257948">
    <property type="component" value="Unassembled WGS sequence"/>
</dbReference>
<protein>
    <submittedName>
        <fullName evidence="1">Uncharacterized protein</fullName>
    </submittedName>
</protein>
<sequence length="286" mass="32237">MTTEPRLAPYARLPRAYHVRDVLHSTVDAFGRAHWLLRDSARRGDVYDALVLTVEDGRNRTTRLRSVHARFPRVDALPDGGFVVADARRQDGVDQVQVFGSSGHPSCAFDVGDAIEHLLTDETGDLWVGHFDEGVGSDPLCDPGLRCWSSVGEPLWHYHQPPEAGWFLDCYALNVDRRCTWAYPYTDFPLLEVRNRRRARIRTTPVRGAKGVMVDGPRVALYGGYADDHDRLLLGTLTESAIEPVEETRLLRADGARSGRRRVVCRGPRLYVQEENAAEWTLFDIS</sequence>
<organism evidence="1 2">
    <name type="scientific">Streptomyces justiciae</name>
    <dbReference type="NCBI Taxonomy" id="2780140"/>
    <lineage>
        <taxon>Bacteria</taxon>
        <taxon>Bacillati</taxon>
        <taxon>Actinomycetota</taxon>
        <taxon>Actinomycetes</taxon>
        <taxon>Kitasatosporales</taxon>
        <taxon>Streptomycetaceae</taxon>
        <taxon>Streptomyces</taxon>
    </lineage>
</organism>